<accession>A0A061F2A6</accession>
<dbReference type="InParanoid" id="A0A061F2A6"/>
<dbReference type="OMA" id="TAYPPGH"/>
<dbReference type="GO" id="GO:0006952">
    <property type="term" value="P:defense response"/>
    <property type="evidence" value="ECO:0007669"/>
    <property type="project" value="InterPro"/>
</dbReference>
<name>A0A061F2A6_THECC</name>
<evidence type="ECO:0000259" key="1">
    <source>
        <dbReference type="PROSITE" id="PS50004"/>
    </source>
</evidence>
<dbReference type="PANTHER" id="PTHR32246:SF158">
    <property type="entry name" value="C2 DOMAIN-CONTAINING PROTEIN"/>
    <property type="match status" value="1"/>
</dbReference>
<reference evidence="2 3" key="1">
    <citation type="journal article" date="2013" name="Genome Biol.">
        <title>The genome sequence of the most widely cultivated cacao type and its use to identify candidate genes regulating pod color.</title>
        <authorList>
            <person name="Motamayor J.C."/>
            <person name="Mockaitis K."/>
            <person name="Schmutz J."/>
            <person name="Haiminen N."/>
            <person name="Iii D.L."/>
            <person name="Cornejo O."/>
            <person name="Findley S.D."/>
            <person name="Zheng P."/>
            <person name="Utro F."/>
            <person name="Royaert S."/>
            <person name="Saski C."/>
            <person name="Jenkins J."/>
            <person name="Podicheti R."/>
            <person name="Zhao M."/>
            <person name="Scheffler B.E."/>
            <person name="Stack J.C."/>
            <person name="Feltus F.A."/>
            <person name="Mustiga G.M."/>
            <person name="Amores F."/>
            <person name="Phillips W."/>
            <person name="Marelli J.P."/>
            <person name="May G.D."/>
            <person name="Shapiro H."/>
            <person name="Ma J."/>
            <person name="Bustamante C.D."/>
            <person name="Schnell R.J."/>
            <person name="Main D."/>
            <person name="Gilbert D."/>
            <person name="Parida L."/>
            <person name="Kuhn D.N."/>
        </authorList>
    </citation>
    <scope>NUCLEOTIDE SEQUENCE [LARGE SCALE GENOMIC DNA]</scope>
    <source>
        <strain evidence="3">cv. Matina 1-6</strain>
    </source>
</reference>
<dbReference type="InterPro" id="IPR035892">
    <property type="entry name" value="C2_domain_sf"/>
</dbReference>
<protein>
    <submittedName>
        <fullName evidence="2">Soybean gene regulated by cold-2, putative</fullName>
    </submittedName>
</protein>
<dbReference type="HOGENOM" id="CLU_049673_1_0_1"/>
<gene>
    <name evidence="2" type="ORF">TCM_026636</name>
</gene>
<proteinExistence type="predicted"/>
<dbReference type="Gramene" id="EOY11475">
    <property type="protein sequence ID" value="EOY11475"/>
    <property type="gene ID" value="TCM_026636"/>
</dbReference>
<dbReference type="SUPFAM" id="SSF49562">
    <property type="entry name" value="C2 domain (Calcium/lipid-binding domain, CaLB)"/>
    <property type="match status" value="1"/>
</dbReference>
<dbReference type="Proteomes" id="UP000026915">
    <property type="component" value="Chromosome 5"/>
</dbReference>
<feature type="domain" description="C2" evidence="1">
    <location>
        <begin position="1"/>
        <end position="110"/>
    </location>
</feature>
<dbReference type="InterPro" id="IPR000008">
    <property type="entry name" value="C2_dom"/>
</dbReference>
<sequence>MEFRPLEINVISGKDLKDVNLFTKMDVYAVVSINGDHRTSQKTPVDKDCGSNPKWNYTMRFTVDEANARQNRLNLVFRLKSERQLGDKDIGVVQVPIKELLDHNNADEKVEQNVSYSVRLPNGKAKGVLDFSYKFGEKFSKPVPQPPVPGAEAMYVDKHGEKPAMAYPPPPVGYPGRSSGHPPPPPAGAYPPPPHGMAGYPYPPPGGAYQPYGYPAPGYGYPGYPPAAQVGYGYPPVQKPQKPKKSGMGAGLGLGLAGGLLGGMLIGDMVGDAYEAGIEDGLDFDF</sequence>
<organism evidence="2 3">
    <name type="scientific">Theobroma cacao</name>
    <name type="common">Cacao</name>
    <name type="synonym">Cocoa</name>
    <dbReference type="NCBI Taxonomy" id="3641"/>
    <lineage>
        <taxon>Eukaryota</taxon>
        <taxon>Viridiplantae</taxon>
        <taxon>Streptophyta</taxon>
        <taxon>Embryophyta</taxon>
        <taxon>Tracheophyta</taxon>
        <taxon>Spermatophyta</taxon>
        <taxon>Magnoliopsida</taxon>
        <taxon>eudicotyledons</taxon>
        <taxon>Gunneridae</taxon>
        <taxon>Pentapetalae</taxon>
        <taxon>rosids</taxon>
        <taxon>malvids</taxon>
        <taxon>Malvales</taxon>
        <taxon>Malvaceae</taxon>
        <taxon>Byttnerioideae</taxon>
        <taxon>Theobroma</taxon>
    </lineage>
</organism>
<keyword evidence="3" id="KW-1185">Reference proteome</keyword>
<dbReference type="PANTHER" id="PTHR32246">
    <property type="entry name" value="INGRESSION PROTEIN FIC1"/>
    <property type="match status" value="1"/>
</dbReference>
<dbReference type="Gene3D" id="2.60.40.150">
    <property type="entry name" value="C2 domain"/>
    <property type="match status" value="1"/>
</dbReference>
<dbReference type="AlphaFoldDB" id="A0A061F2A6"/>
<dbReference type="PROSITE" id="PS50004">
    <property type="entry name" value="C2"/>
    <property type="match status" value="1"/>
</dbReference>
<evidence type="ECO:0000313" key="2">
    <source>
        <dbReference type="EMBL" id="EOY11475.1"/>
    </source>
</evidence>
<dbReference type="EMBL" id="CM001883">
    <property type="protein sequence ID" value="EOY11475.1"/>
    <property type="molecule type" value="Genomic_DNA"/>
</dbReference>
<dbReference type="InterPro" id="IPR044750">
    <property type="entry name" value="C2_SRC2/BAP"/>
</dbReference>
<evidence type="ECO:0000313" key="3">
    <source>
        <dbReference type="Proteomes" id="UP000026915"/>
    </source>
</evidence>
<dbReference type="CDD" id="cd04051">
    <property type="entry name" value="C2_SRC2_like"/>
    <property type="match status" value="1"/>
</dbReference>
<dbReference type="FunCoup" id="A0A061F2A6">
    <property type="interactions" value="419"/>
</dbReference>
<dbReference type="Pfam" id="PF00168">
    <property type="entry name" value="C2"/>
    <property type="match status" value="1"/>
</dbReference>
<dbReference type="SMART" id="SM00239">
    <property type="entry name" value="C2"/>
    <property type="match status" value="1"/>
</dbReference>
<dbReference type="eggNOG" id="ENOG502QUNY">
    <property type="taxonomic scope" value="Eukaryota"/>
</dbReference>